<dbReference type="PANTHER" id="PTHR43681">
    <property type="entry name" value="TRANSMEMBRANE GTPASE FZO"/>
    <property type="match status" value="1"/>
</dbReference>
<dbReference type="PANTHER" id="PTHR43681:SF1">
    <property type="entry name" value="SARCALUMENIN"/>
    <property type="match status" value="1"/>
</dbReference>
<dbReference type="InterPro" id="IPR045063">
    <property type="entry name" value="Dynamin_N"/>
</dbReference>
<proteinExistence type="predicted"/>
<accession>A0A5C8HWI2</accession>
<protein>
    <submittedName>
        <fullName evidence="2">GTP-binding protein</fullName>
    </submittedName>
</protein>
<sequence length="508" mass="54178">MSRAGLADAATLVQEALELYADDRVAVAALERHARRLREPLRLAVAGMVKAGKSTVLNALIGEQIAPTDAGECTKIVTWYRYSVSARITAHLKSGGETRLPVKRTDGALVIELGALTADQVEWIEVAWPSESLRSLVIIDTPGIASLSQDVSARSHAFLAPDDAPSDADAILYLLRHIHASDIGFLEAFRDNAAGSSQTVNAVALLSRADEIGSGRIDSLLSAARVADRYRRDGELRALALGCIPVAGLLAEGARALRESEFAAFRELAGLDRATRDRMLVSVDRFTRPSTATTLSVEERKRLLARFGIFGVRLGSALVRAGASSSTDLAQRLVQQSGLLEVQQFIVEQFRARASVLKTRAVLAGLEDLLRDKPRDGSDDVRAGLERLVATNHELRELVLLSEFRTTIPRLASADAAEAERIIGGSGTAVAARLGLTDSARTDEVREALASSLAKWRTLSESPLSDRATVEICRVVIRSLEGIASQVGAAAPGADRSTADVVAAGSPA</sequence>
<dbReference type="EMBL" id="VRSV01000002">
    <property type="protein sequence ID" value="TXK10439.1"/>
    <property type="molecule type" value="Genomic_DNA"/>
</dbReference>
<name>A0A5C8HWI2_9MICO</name>
<evidence type="ECO:0000313" key="3">
    <source>
        <dbReference type="Proteomes" id="UP000321034"/>
    </source>
</evidence>
<dbReference type="Proteomes" id="UP000321034">
    <property type="component" value="Unassembled WGS sequence"/>
</dbReference>
<keyword evidence="3" id="KW-1185">Reference proteome</keyword>
<evidence type="ECO:0000259" key="1">
    <source>
        <dbReference type="Pfam" id="PF00350"/>
    </source>
</evidence>
<dbReference type="Pfam" id="PF00350">
    <property type="entry name" value="Dynamin_N"/>
    <property type="match status" value="1"/>
</dbReference>
<evidence type="ECO:0000313" key="2">
    <source>
        <dbReference type="EMBL" id="TXK10439.1"/>
    </source>
</evidence>
<gene>
    <name evidence="2" type="ORF">FVP77_16565</name>
</gene>
<dbReference type="OrthoDB" id="4379468at2"/>
<dbReference type="Gene3D" id="3.40.50.300">
    <property type="entry name" value="P-loop containing nucleotide triphosphate hydrolases"/>
    <property type="match status" value="1"/>
</dbReference>
<dbReference type="RefSeq" id="WP_147895608.1">
    <property type="nucleotide sequence ID" value="NZ_BAAANR010000001.1"/>
</dbReference>
<dbReference type="InterPro" id="IPR051943">
    <property type="entry name" value="TRAFAC_Dynamin-like_GTPase"/>
</dbReference>
<organism evidence="2 3">
    <name type="scientific">Microbacterium hatanonis</name>
    <dbReference type="NCBI Taxonomy" id="404366"/>
    <lineage>
        <taxon>Bacteria</taxon>
        <taxon>Bacillati</taxon>
        <taxon>Actinomycetota</taxon>
        <taxon>Actinomycetes</taxon>
        <taxon>Micrococcales</taxon>
        <taxon>Microbacteriaceae</taxon>
        <taxon>Microbacterium</taxon>
    </lineage>
</organism>
<reference evidence="2 3" key="1">
    <citation type="submission" date="2019-08" db="EMBL/GenBank/DDBJ databases">
        <authorList>
            <person name="Dong K."/>
        </authorList>
    </citation>
    <scope>NUCLEOTIDE SEQUENCE [LARGE SCALE GENOMIC DNA]</scope>
    <source>
        <strain evidence="2 3">JCM14558</strain>
    </source>
</reference>
<dbReference type="InterPro" id="IPR027417">
    <property type="entry name" value="P-loop_NTPase"/>
</dbReference>
<dbReference type="SUPFAM" id="SSF52540">
    <property type="entry name" value="P-loop containing nucleoside triphosphate hydrolases"/>
    <property type="match status" value="1"/>
</dbReference>
<comment type="caution">
    <text evidence="2">The sequence shown here is derived from an EMBL/GenBank/DDBJ whole genome shotgun (WGS) entry which is preliminary data.</text>
</comment>
<feature type="domain" description="Dynamin N-terminal" evidence="1">
    <location>
        <begin position="43"/>
        <end position="174"/>
    </location>
</feature>
<dbReference type="AlphaFoldDB" id="A0A5C8HWI2"/>